<dbReference type="EMBL" id="CP116968">
    <property type="protein sequence ID" value="WNM61556.1"/>
    <property type="molecule type" value="Genomic_DNA"/>
</dbReference>
<comment type="similarity">
    <text evidence="1">Belongs to the NAD(P)-dependent epimerase/dehydratase family.</text>
</comment>
<dbReference type="RefSeq" id="WP_312743888.1">
    <property type="nucleotide sequence ID" value="NZ_CP116968.1"/>
</dbReference>
<dbReference type="PANTHER" id="PTHR43000">
    <property type="entry name" value="DTDP-D-GLUCOSE 4,6-DEHYDRATASE-RELATED"/>
    <property type="match status" value="1"/>
</dbReference>
<sequence>MSTKILVTGGAGFIGSHLVDRLIQEGNEVIVVDNLSTGKRKNVNKKAQFYKMDIQSKRIERVFRNERPLIVVHLAAQMSVRHSTDDPGFDAQVNILGTINVLEHAVKQGVRKVTFASSGGVVYGEQEIFPAAESHRTEPLSPYGISKLAGEKYLAYYANATGLRYVALRFANVYGPRQDSEGEAGVVAIFSKQMLDGGQPIVNGTGKQTRDFIYVDDAVEAILVTLGEDVRGIFNVGTGQETTINECYGIIKSLTKCQCKELYGAAKKGEQFRSVLDVTKLREVFGWDPQVTLQEGLTRTVDFFRGTGK</sequence>
<feature type="domain" description="NAD-dependent epimerase/dehydratase" evidence="2">
    <location>
        <begin position="5"/>
        <end position="237"/>
    </location>
</feature>
<evidence type="ECO:0000313" key="3">
    <source>
        <dbReference type="EMBL" id="WNM61556.1"/>
    </source>
</evidence>
<evidence type="ECO:0000259" key="2">
    <source>
        <dbReference type="Pfam" id="PF01370"/>
    </source>
</evidence>
<name>A0AA96GQ46_9BACT</name>
<keyword evidence="4" id="KW-1185">Reference proteome</keyword>
<accession>A0AA96GQ46</accession>
<dbReference type="InterPro" id="IPR036291">
    <property type="entry name" value="NAD(P)-bd_dom_sf"/>
</dbReference>
<dbReference type="KEGG" id="nneo:PQG83_17625"/>
<evidence type="ECO:0000256" key="1">
    <source>
        <dbReference type="ARBA" id="ARBA00007637"/>
    </source>
</evidence>
<dbReference type="PRINTS" id="PR01713">
    <property type="entry name" value="NUCEPIMERASE"/>
</dbReference>
<evidence type="ECO:0000313" key="4">
    <source>
        <dbReference type="Proteomes" id="UP001302494"/>
    </source>
</evidence>
<protein>
    <submittedName>
        <fullName evidence="3">NAD-dependent epimerase/dehydratase family protein</fullName>
    </submittedName>
</protein>
<dbReference type="Gene3D" id="3.90.25.10">
    <property type="entry name" value="UDP-galactose 4-epimerase, domain 1"/>
    <property type="match status" value="1"/>
</dbReference>
<organism evidence="3 4">
    <name type="scientific">Candidatus Nitrospira neomarina</name>
    <dbReference type="NCBI Taxonomy" id="3020899"/>
    <lineage>
        <taxon>Bacteria</taxon>
        <taxon>Pseudomonadati</taxon>
        <taxon>Nitrospirota</taxon>
        <taxon>Nitrospiria</taxon>
        <taxon>Nitrospirales</taxon>
        <taxon>Nitrospiraceae</taxon>
        <taxon>Nitrospira</taxon>
    </lineage>
</organism>
<reference evidence="3 4" key="1">
    <citation type="submission" date="2023-01" db="EMBL/GenBank/DDBJ databases">
        <title>Cultivation and genomic characterization of new, ubiquitous marine nitrite-oxidizing bacteria from the Nitrospirales.</title>
        <authorList>
            <person name="Mueller A.J."/>
            <person name="Daebeler A."/>
            <person name="Herbold C.W."/>
            <person name="Kirkegaard R.H."/>
            <person name="Daims H."/>
        </authorList>
    </citation>
    <scope>NUCLEOTIDE SEQUENCE [LARGE SCALE GENOMIC DNA]</scope>
    <source>
        <strain evidence="3 4">DK</strain>
    </source>
</reference>
<dbReference type="AlphaFoldDB" id="A0AA96GQ46"/>
<dbReference type="Pfam" id="PF01370">
    <property type="entry name" value="Epimerase"/>
    <property type="match status" value="1"/>
</dbReference>
<gene>
    <name evidence="3" type="ORF">PQG83_17625</name>
</gene>
<dbReference type="Proteomes" id="UP001302494">
    <property type="component" value="Chromosome"/>
</dbReference>
<dbReference type="Gene3D" id="3.40.50.720">
    <property type="entry name" value="NAD(P)-binding Rossmann-like Domain"/>
    <property type="match status" value="1"/>
</dbReference>
<dbReference type="SUPFAM" id="SSF51735">
    <property type="entry name" value="NAD(P)-binding Rossmann-fold domains"/>
    <property type="match status" value="1"/>
</dbReference>
<proteinExistence type="inferred from homology"/>
<dbReference type="InterPro" id="IPR001509">
    <property type="entry name" value="Epimerase_deHydtase"/>
</dbReference>